<accession>A0A5M3MJN3</accession>
<feature type="compositionally biased region" description="Acidic residues" evidence="2">
    <location>
        <begin position="193"/>
        <end position="202"/>
    </location>
</feature>
<protein>
    <recommendedName>
        <fullName evidence="7">SUZ domain-containing protein</fullName>
    </recommendedName>
</protein>
<feature type="compositionally biased region" description="Low complexity" evidence="2">
    <location>
        <begin position="252"/>
        <end position="282"/>
    </location>
</feature>
<feature type="domain" description="SUZ" evidence="4">
    <location>
        <begin position="150"/>
        <end position="243"/>
    </location>
</feature>
<feature type="compositionally biased region" description="Polar residues" evidence="2">
    <location>
        <begin position="401"/>
        <end position="410"/>
    </location>
</feature>
<dbReference type="Gene3D" id="3.30.1370.50">
    <property type="entry name" value="R3H-like domain"/>
    <property type="match status" value="1"/>
</dbReference>
<dbReference type="OMA" id="NDAYGPR"/>
<dbReference type="GO" id="GO:0003676">
    <property type="term" value="F:nucleic acid binding"/>
    <property type="evidence" value="ECO:0007669"/>
    <property type="project" value="UniProtKB-UniRule"/>
</dbReference>
<feature type="region of interest" description="Disordered" evidence="2">
    <location>
        <begin position="174"/>
        <end position="224"/>
    </location>
</feature>
<dbReference type="InterPro" id="IPR001374">
    <property type="entry name" value="R3H_dom"/>
</dbReference>
<dbReference type="EMBL" id="JH711581">
    <property type="protein sequence ID" value="EIW79323.1"/>
    <property type="molecule type" value="Genomic_DNA"/>
</dbReference>
<proteinExistence type="predicted"/>
<feature type="compositionally biased region" description="Low complexity" evidence="2">
    <location>
        <begin position="305"/>
        <end position="335"/>
    </location>
</feature>
<evidence type="ECO:0000256" key="1">
    <source>
        <dbReference type="ARBA" id="ARBA00022553"/>
    </source>
</evidence>
<dbReference type="PANTHER" id="PTHR15672:SF8">
    <property type="entry name" value="PROTEIN ENCORE"/>
    <property type="match status" value="1"/>
</dbReference>
<feature type="compositionally biased region" description="Low complexity" evidence="2">
    <location>
        <begin position="441"/>
        <end position="456"/>
    </location>
</feature>
<name>A0A5M3MJN3_CONPW</name>
<feature type="compositionally biased region" description="Polar residues" evidence="2">
    <location>
        <begin position="560"/>
        <end position="569"/>
    </location>
</feature>
<feature type="compositionally biased region" description="Polar residues" evidence="2">
    <location>
        <begin position="656"/>
        <end position="675"/>
    </location>
</feature>
<dbReference type="PANTHER" id="PTHR15672">
    <property type="entry name" value="CAMP-REGULATED PHOSPHOPROTEIN 21 RELATED R3H DOMAIN CONTAINING PROTEIN"/>
    <property type="match status" value="1"/>
</dbReference>
<evidence type="ECO:0000313" key="6">
    <source>
        <dbReference type="Proteomes" id="UP000053558"/>
    </source>
</evidence>
<dbReference type="GeneID" id="19211469"/>
<feature type="compositionally biased region" description="Polar residues" evidence="2">
    <location>
        <begin position="176"/>
        <end position="189"/>
    </location>
</feature>
<evidence type="ECO:0000256" key="2">
    <source>
        <dbReference type="SAM" id="MobiDB-lite"/>
    </source>
</evidence>
<evidence type="ECO:0008006" key="7">
    <source>
        <dbReference type="Google" id="ProtNLM"/>
    </source>
</evidence>
<dbReference type="GO" id="GO:0006012">
    <property type="term" value="P:galactose metabolic process"/>
    <property type="evidence" value="ECO:0007669"/>
    <property type="project" value="TreeGrafter"/>
</dbReference>
<feature type="compositionally biased region" description="Low complexity" evidence="2">
    <location>
        <begin position="601"/>
        <end position="624"/>
    </location>
</feature>
<dbReference type="PROSITE" id="PS51061">
    <property type="entry name" value="R3H"/>
    <property type="match status" value="1"/>
</dbReference>
<evidence type="ECO:0000313" key="5">
    <source>
        <dbReference type="EMBL" id="EIW79323.1"/>
    </source>
</evidence>
<organism evidence="5 6">
    <name type="scientific">Coniophora puteana (strain RWD-64-598)</name>
    <name type="common">Brown rot fungus</name>
    <dbReference type="NCBI Taxonomy" id="741705"/>
    <lineage>
        <taxon>Eukaryota</taxon>
        <taxon>Fungi</taxon>
        <taxon>Dikarya</taxon>
        <taxon>Basidiomycota</taxon>
        <taxon>Agaricomycotina</taxon>
        <taxon>Agaricomycetes</taxon>
        <taxon>Agaricomycetidae</taxon>
        <taxon>Boletales</taxon>
        <taxon>Coniophorineae</taxon>
        <taxon>Coniophoraceae</taxon>
        <taxon>Coniophora</taxon>
    </lineage>
</organism>
<comment type="caution">
    <text evidence="5">The sequence shown here is derived from an EMBL/GenBank/DDBJ whole genome shotgun (WGS) entry which is preliminary data.</text>
</comment>
<dbReference type="PROSITE" id="PS51673">
    <property type="entry name" value="SUZ"/>
    <property type="match status" value="1"/>
</dbReference>
<feature type="domain" description="R3H" evidence="3">
    <location>
        <begin position="86"/>
        <end position="149"/>
    </location>
</feature>
<keyword evidence="6" id="KW-1185">Reference proteome</keyword>
<evidence type="ECO:0000259" key="3">
    <source>
        <dbReference type="PROSITE" id="PS51061"/>
    </source>
</evidence>
<evidence type="ECO:0000259" key="4">
    <source>
        <dbReference type="PROSITE" id="PS51673"/>
    </source>
</evidence>
<feature type="region of interest" description="Disordered" evidence="2">
    <location>
        <begin position="393"/>
        <end position="475"/>
    </location>
</feature>
<keyword evidence="1" id="KW-0597">Phosphoprotein</keyword>
<gene>
    <name evidence="5" type="ORF">CONPUDRAFT_91587</name>
</gene>
<dbReference type="InterPro" id="IPR036867">
    <property type="entry name" value="R3H_dom_sf"/>
</dbReference>
<dbReference type="InterPro" id="IPR051937">
    <property type="entry name" value="R3H_domain_containing"/>
</dbReference>
<feature type="compositionally biased region" description="Polar residues" evidence="2">
    <location>
        <begin position="710"/>
        <end position="723"/>
    </location>
</feature>
<dbReference type="SUPFAM" id="SSF82708">
    <property type="entry name" value="R3H domain"/>
    <property type="match status" value="1"/>
</dbReference>
<dbReference type="OrthoDB" id="278430at2759"/>
<feature type="region of interest" description="Disordered" evidence="2">
    <location>
        <begin position="710"/>
        <end position="790"/>
    </location>
</feature>
<dbReference type="RefSeq" id="XP_007770982.1">
    <property type="nucleotide sequence ID" value="XM_007772792.1"/>
</dbReference>
<reference evidence="6" key="1">
    <citation type="journal article" date="2012" name="Science">
        <title>The Paleozoic origin of enzymatic lignin decomposition reconstructed from 31 fungal genomes.</title>
        <authorList>
            <person name="Floudas D."/>
            <person name="Binder M."/>
            <person name="Riley R."/>
            <person name="Barry K."/>
            <person name="Blanchette R.A."/>
            <person name="Henrissat B."/>
            <person name="Martinez A.T."/>
            <person name="Otillar R."/>
            <person name="Spatafora J.W."/>
            <person name="Yadav J.S."/>
            <person name="Aerts A."/>
            <person name="Benoit I."/>
            <person name="Boyd A."/>
            <person name="Carlson A."/>
            <person name="Copeland A."/>
            <person name="Coutinho P.M."/>
            <person name="de Vries R.P."/>
            <person name="Ferreira P."/>
            <person name="Findley K."/>
            <person name="Foster B."/>
            <person name="Gaskell J."/>
            <person name="Glotzer D."/>
            <person name="Gorecki P."/>
            <person name="Heitman J."/>
            <person name="Hesse C."/>
            <person name="Hori C."/>
            <person name="Igarashi K."/>
            <person name="Jurgens J.A."/>
            <person name="Kallen N."/>
            <person name="Kersten P."/>
            <person name="Kohler A."/>
            <person name="Kuees U."/>
            <person name="Kumar T.K.A."/>
            <person name="Kuo A."/>
            <person name="LaButti K."/>
            <person name="Larrondo L.F."/>
            <person name="Lindquist E."/>
            <person name="Ling A."/>
            <person name="Lombard V."/>
            <person name="Lucas S."/>
            <person name="Lundell T."/>
            <person name="Martin R."/>
            <person name="McLaughlin D.J."/>
            <person name="Morgenstern I."/>
            <person name="Morin E."/>
            <person name="Murat C."/>
            <person name="Nagy L.G."/>
            <person name="Nolan M."/>
            <person name="Ohm R.A."/>
            <person name="Patyshakuliyeva A."/>
            <person name="Rokas A."/>
            <person name="Ruiz-Duenas F.J."/>
            <person name="Sabat G."/>
            <person name="Salamov A."/>
            <person name="Samejima M."/>
            <person name="Schmutz J."/>
            <person name="Slot J.C."/>
            <person name="St John F."/>
            <person name="Stenlid J."/>
            <person name="Sun H."/>
            <person name="Sun S."/>
            <person name="Syed K."/>
            <person name="Tsang A."/>
            <person name="Wiebenga A."/>
            <person name="Young D."/>
            <person name="Pisabarro A."/>
            <person name="Eastwood D.C."/>
            <person name="Martin F."/>
            <person name="Cullen D."/>
            <person name="Grigoriev I.V."/>
            <person name="Hibbett D.S."/>
        </authorList>
    </citation>
    <scope>NUCLEOTIDE SEQUENCE [LARGE SCALE GENOMIC DNA]</scope>
    <source>
        <strain evidence="6">RWD-64-598 SS2</strain>
    </source>
</reference>
<feature type="region of interest" description="Disordered" evidence="2">
    <location>
        <begin position="245"/>
        <end position="340"/>
    </location>
</feature>
<feature type="compositionally biased region" description="Basic and acidic residues" evidence="2">
    <location>
        <begin position="743"/>
        <end position="753"/>
    </location>
</feature>
<dbReference type="Pfam" id="PF12752">
    <property type="entry name" value="SUZ"/>
    <property type="match status" value="1"/>
</dbReference>
<feature type="compositionally biased region" description="Low complexity" evidence="2">
    <location>
        <begin position="579"/>
        <end position="594"/>
    </location>
</feature>
<dbReference type="CDD" id="cd02642">
    <property type="entry name" value="R3H_encore_like"/>
    <property type="match status" value="1"/>
</dbReference>
<dbReference type="AlphaFoldDB" id="A0A5M3MJN3"/>
<dbReference type="InterPro" id="IPR024771">
    <property type="entry name" value="SUZ"/>
</dbReference>
<dbReference type="Proteomes" id="UP000053558">
    <property type="component" value="Unassembled WGS sequence"/>
</dbReference>
<sequence length="816" mass="87578">MAPASNAPVDLDPSQLITPPGTAVLSFLPQSASLSSLDRPVMPLPSRSNSDTFTDDGAISATSSMNNLDDSVDPQIIMEALRGKDRIYVLKLGEQMESLIKDDRRSTMDLNPTTSYHRLLVHRCSSYYKLTPETDSTTKTIYVHSTVESRLPTRRICDLVPAELPAQPTFKIMRRVTNTRSKPQSQAGSTAGEELDFSDVEPSEAGSLGGRSNTTGSSKKRMTIEEREAAYNEARSRIFMGFEEKEKEKDMSASSSSISLASGSATSAGGSSIGDIDDSVSSPTTEISERSAPVVRDKKEGRRSGGSSRSMRSNAGSYYNPAGSSRPSRAPSPNSVKYPSIYEPASTAAPYDPNYAAATSAPYGNHYLYAYPQPVPAAPNYVHSYPYYPPYQYPHSQQSPVHNSDPSSPAGSDVYPHHQQHPPNVYMYSWHQPPQQPPHTPQAMHATPQPPQHQQHPPNPMALPPAQYSTYVQQPPSYGPYSMQGYYAPPPHIQHMQSSPAPAMHPQLYSPDSRYSTISEEDSRSYPGTAKPPSTAPTAPPARSAWSFGPGIGGGGGVVNLNNQPSSSGRGEIVGPRLSSSNRRTSGNSTTSSRAQVADEASSTASSSTTSSSSRRTYTSTASSQHPLPPRPDWAVGLKPQPTLHPTHPRHHDHSMNNSRNMSPARNNGQRTQHTPPILLQADFPPLSSVPAAEKRVPVSGVWNNASANRSILQPGPNSQNAIPPSATAPAVLSTASNSVPTRVDENGLDRPPPKSNPELFSPKGMAKPANGDCHIHVSSPGPFESTTTGDAAANTILADKVAAMSVEDNESFNCD</sequence>
<dbReference type="KEGG" id="cput:CONPUDRAFT_91587"/>
<feature type="region of interest" description="Disordered" evidence="2">
    <location>
        <begin position="489"/>
        <end position="684"/>
    </location>
</feature>